<dbReference type="Proteomes" id="UP000318017">
    <property type="component" value="Chromosome"/>
</dbReference>
<reference evidence="3 4" key="1">
    <citation type="submission" date="2019-02" db="EMBL/GenBank/DDBJ databases">
        <title>Deep-cultivation of Planctomycetes and their phenomic and genomic characterization uncovers novel biology.</title>
        <authorList>
            <person name="Wiegand S."/>
            <person name="Jogler M."/>
            <person name="Boedeker C."/>
            <person name="Pinto D."/>
            <person name="Vollmers J."/>
            <person name="Rivas-Marin E."/>
            <person name="Kohn T."/>
            <person name="Peeters S.H."/>
            <person name="Heuer A."/>
            <person name="Rast P."/>
            <person name="Oberbeckmann S."/>
            <person name="Bunk B."/>
            <person name="Jeske O."/>
            <person name="Meyerdierks A."/>
            <person name="Storesund J.E."/>
            <person name="Kallscheuer N."/>
            <person name="Luecker S."/>
            <person name="Lage O.M."/>
            <person name="Pohl T."/>
            <person name="Merkel B.J."/>
            <person name="Hornburger P."/>
            <person name="Mueller R.-W."/>
            <person name="Bruemmer F."/>
            <person name="Labrenz M."/>
            <person name="Spormann A.M."/>
            <person name="Op den Camp H."/>
            <person name="Overmann J."/>
            <person name="Amann R."/>
            <person name="Jetten M.S.M."/>
            <person name="Mascher T."/>
            <person name="Medema M.H."/>
            <person name="Devos D.P."/>
            <person name="Kaster A.-K."/>
            <person name="Ovreas L."/>
            <person name="Rohde M."/>
            <person name="Galperin M.Y."/>
            <person name="Jogler C."/>
        </authorList>
    </citation>
    <scope>NUCLEOTIDE SEQUENCE [LARGE SCALE GENOMIC DNA]</scope>
    <source>
        <strain evidence="3 4">Q31a</strain>
    </source>
</reference>
<evidence type="ECO:0000313" key="4">
    <source>
        <dbReference type="Proteomes" id="UP000318017"/>
    </source>
</evidence>
<feature type="chain" id="PRO_5021941222" description="Lipoprotein" evidence="2">
    <location>
        <begin position="19"/>
        <end position="51"/>
    </location>
</feature>
<accession>A0A518GH61</accession>
<feature type="signal peptide" evidence="2">
    <location>
        <begin position="1"/>
        <end position="18"/>
    </location>
</feature>
<name>A0A518GH61_9BACT</name>
<evidence type="ECO:0008006" key="5">
    <source>
        <dbReference type="Google" id="ProtNLM"/>
    </source>
</evidence>
<proteinExistence type="predicted"/>
<dbReference type="EMBL" id="CP036298">
    <property type="protein sequence ID" value="QDV27931.1"/>
    <property type="molecule type" value="Genomic_DNA"/>
</dbReference>
<keyword evidence="2" id="KW-0732">Signal</keyword>
<dbReference type="KEGG" id="ahel:Q31a_63240"/>
<feature type="compositionally biased region" description="Polar residues" evidence="1">
    <location>
        <begin position="37"/>
        <end position="51"/>
    </location>
</feature>
<feature type="region of interest" description="Disordered" evidence="1">
    <location>
        <begin position="29"/>
        <end position="51"/>
    </location>
</feature>
<gene>
    <name evidence="3" type="ORF">Q31a_63240</name>
</gene>
<dbReference type="PROSITE" id="PS51257">
    <property type="entry name" value="PROKAR_LIPOPROTEIN"/>
    <property type="match status" value="1"/>
</dbReference>
<dbReference type="AlphaFoldDB" id="A0A518GH61"/>
<evidence type="ECO:0000256" key="2">
    <source>
        <dbReference type="SAM" id="SignalP"/>
    </source>
</evidence>
<protein>
    <recommendedName>
        <fullName evidence="5">Lipoprotein</fullName>
    </recommendedName>
</protein>
<evidence type="ECO:0000313" key="3">
    <source>
        <dbReference type="EMBL" id="QDV27931.1"/>
    </source>
</evidence>
<evidence type="ECO:0000256" key="1">
    <source>
        <dbReference type="SAM" id="MobiDB-lite"/>
    </source>
</evidence>
<organism evidence="3 4">
    <name type="scientific">Aureliella helgolandensis</name>
    <dbReference type="NCBI Taxonomy" id="2527968"/>
    <lineage>
        <taxon>Bacteria</taxon>
        <taxon>Pseudomonadati</taxon>
        <taxon>Planctomycetota</taxon>
        <taxon>Planctomycetia</taxon>
        <taxon>Pirellulales</taxon>
        <taxon>Pirellulaceae</taxon>
        <taxon>Aureliella</taxon>
    </lineage>
</organism>
<keyword evidence="4" id="KW-1185">Reference proteome</keyword>
<sequence precursor="true">MKAIATLALLLTALLFSATLVGCATQEISTEGRRVSPLSTWQDQQQPNFFR</sequence>